<dbReference type="FunFam" id="3.40.50.300:FF:001660">
    <property type="entry name" value="NF-X1 finger and helicase protein, putative"/>
    <property type="match status" value="1"/>
</dbReference>
<dbReference type="Gene3D" id="3.40.50.300">
    <property type="entry name" value="P-loop containing nucleotide triphosphate hydrolases"/>
    <property type="match status" value="2"/>
</dbReference>
<feature type="domain" description="DNA2/NAM7 helicase-like C-terminal" evidence="2">
    <location>
        <begin position="1011"/>
        <end position="1251"/>
    </location>
</feature>
<dbReference type="CDD" id="cd18808">
    <property type="entry name" value="SF1_C_Upf1"/>
    <property type="match status" value="1"/>
</dbReference>
<proteinExistence type="predicted"/>
<dbReference type="RefSeq" id="XP_067820942.1">
    <property type="nucleotide sequence ID" value="XM_067967171.1"/>
</dbReference>
<evidence type="ECO:0000313" key="3">
    <source>
        <dbReference type="EMBL" id="TDH71443.1"/>
    </source>
</evidence>
<dbReference type="InterPro" id="IPR041679">
    <property type="entry name" value="DNA2/NAM7-like_C"/>
</dbReference>
<accession>A0A976IGE7</accession>
<dbReference type="Pfam" id="PF13087">
    <property type="entry name" value="AAA_12"/>
    <property type="match status" value="1"/>
</dbReference>
<protein>
    <recommendedName>
        <fullName evidence="5">RNA helicase</fullName>
    </recommendedName>
</protein>
<comment type="caution">
    <text evidence="3">The sequence shown here is derived from an EMBL/GenBank/DDBJ whole genome shotgun (WGS) entry which is preliminary data.</text>
</comment>
<feature type="domain" description="DNA2/NAM7 helicase helicase" evidence="1">
    <location>
        <begin position="679"/>
        <end position="991"/>
    </location>
</feature>
<dbReference type="GO" id="GO:0031380">
    <property type="term" value="C:nuclear RNA-directed RNA polymerase complex"/>
    <property type="evidence" value="ECO:0007669"/>
    <property type="project" value="TreeGrafter"/>
</dbReference>
<dbReference type="InterPro" id="IPR027417">
    <property type="entry name" value="P-loop_NTPase"/>
</dbReference>
<dbReference type="PANTHER" id="PTHR10887">
    <property type="entry name" value="DNA2/NAM7 HELICASE FAMILY"/>
    <property type="match status" value="1"/>
</dbReference>
<sequence length="1393" mass="158246">MKIRAAEKNASAASGDISEQQTFSCTNKVPFSLETLEKQLVEKLSSGSLFSSHSDALVVIWPGLEVLWKGFLIPKDPSNVWRVNSQTQALNFINAGLQALTNEKLASQFVRELGKTDGRGIVLIQELLDLPYAIDAGRRRDVVSFQRGFVPFVTLLTMRRMEMVSQHMDEANYVYAFLRTAHVQLFQLFVTHLQDIVKCHSIEDSALPHAIFLREADGRKYAPLSFTQICLPFIRLLYLLGNKFKDFIYEDTFQKTVDQVDVLASLWIEMSSESTSLLDSALCFKIIKEEIQRLHQMIRHGERGIQTGLAQQREAQRHFADGWRNKLDPWDMIQVGIPEEAEFEDGSVGPRHDNDHRNICDIQLLPTTEECLTHEPPLLPGNSTFHVNAHWLPPGPERWVDTHFRLYREDLCSTLRSSLRDLEHRISISGGKLATGRLRDANVDYNIYSLVGISMPIRHTSGRGERDKSRRLERHGLCIDVRFLQPSAADLSGSKKNESKSRKELWEMTKRLPYYGMVALVTVIDNTLQVVFCQIVEREIERLIKDEVEITLQPFEIKDFAIIDTWQRSRQQSNCHMLLLEFNDVFFFYGFFLRALQTLQPATMPFLEYLAPETPPEPGLLPMEAPLYCLSDGFTFDLSPILQKHPRRTLMRPKTLRLSPLSQASHDECEAALVRYSRLENDQAKALVKALSSRVACIQGLPGSGKSYIGSMLTHIIVKAQVSPVLVVCYTNRALDQFLCHLLDTGLTNLVRIGGQSKEPRLAKYNLNKLPKSYPGYALKLLYETLDQKADAIAIALQELHTQTRRPTWTTLKTFLEINYPNEYDSFATRNAALYEECWEIDGCEDIVDYWIKGDDFGPSERRRQNSNRYLKNSNVWQWDLEKRHRTLTEWVGVMRAGRVEELIEAQKAYNETITKIETVRHQSNVELLKSMQLIGMTATGAAKNYKMLAAVQPLVVICEDAGVILEAQLMTCLFPSCQQLVLIGDHQQLRQHILDHNLSVESAIGKRFALDVSLLQRLVAPASALPVWVMTNQHRMHPQISQLLRMLFYPNIRDARETLEYPRLLGVGHDVFFVNHNHPEDHASALLEASSRAHSNEYEVAYLVATFNYLLQQGYCTDEIAILTPYVGQLIKLRNALRKHFIVKLNEYDLYEIQHTINLGEVDEDDVNEEQAQCDVSSARKTNQKKILRTIRAATIDNFQGEEATVILASLVRCSIDVYSPSTIGYLKTPNRINVLLSRAKHGLILVGNGELLCAESPLWQKVFQQLQSDGCYGNGLPLYCQQHPEYQCVAPNPASFALLAPDGGCRRPCQTRLPRCGHVCPKLCHIDEPSHNDIVCTEPCPRLQDDCAHICSGICGEPCGRCEVSVGSGQTPESWQLKLHFSAHTAHDGWD</sequence>
<gene>
    <name evidence="3" type="ORF">CCR75_009126</name>
</gene>
<evidence type="ECO:0000313" key="4">
    <source>
        <dbReference type="Proteomes" id="UP000294530"/>
    </source>
</evidence>
<dbReference type="KEGG" id="blac:94352842"/>
<name>A0A976IGE7_BRELC</name>
<dbReference type="PANTHER" id="PTHR10887:SF341">
    <property type="entry name" value="NFX1-TYPE ZINC FINGER-CONTAINING PROTEIN 1"/>
    <property type="match status" value="1"/>
</dbReference>
<dbReference type="InterPro" id="IPR047187">
    <property type="entry name" value="SF1_C_Upf1"/>
</dbReference>
<dbReference type="OrthoDB" id="2423195at2759"/>
<dbReference type="GO" id="GO:0004386">
    <property type="term" value="F:helicase activity"/>
    <property type="evidence" value="ECO:0007669"/>
    <property type="project" value="InterPro"/>
</dbReference>
<evidence type="ECO:0008006" key="5">
    <source>
        <dbReference type="Google" id="ProtNLM"/>
    </source>
</evidence>
<dbReference type="GeneID" id="94352842"/>
<keyword evidence="4" id="KW-1185">Reference proteome</keyword>
<evidence type="ECO:0000259" key="2">
    <source>
        <dbReference type="Pfam" id="PF13087"/>
    </source>
</evidence>
<dbReference type="GO" id="GO:0031048">
    <property type="term" value="P:regulatory ncRNA-mediated heterochromatin formation"/>
    <property type="evidence" value="ECO:0007669"/>
    <property type="project" value="TreeGrafter"/>
</dbReference>
<dbReference type="Pfam" id="PF13086">
    <property type="entry name" value="AAA_11"/>
    <property type="match status" value="1"/>
</dbReference>
<dbReference type="SUPFAM" id="SSF52540">
    <property type="entry name" value="P-loop containing nucleoside triphosphate hydrolases"/>
    <property type="match status" value="1"/>
</dbReference>
<organism evidence="3 4">
    <name type="scientific">Bremia lactucae</name>
    <name type="common">Lettuce downy mildew</name>
    <dbReference type="NCBI Taxonomy" id="4779"/>
    <lineage>
        <taxon>Eukaryota</taxon>
        <taxon>Sar</taxon>
        <taxon>Stramenopiles</taxon>
        <taxon>Oomycota</taxon>
        <taxon>Peronosporomycetes</taxon>
        <taxon>Peronosporales</taxon>
        <taxon>Peronosporaceae</taxon>
        <taxon>Bremia</taxon>
    </lineage>
</organism>
<reference evidence="3 4" key="1">
    <citation type="journal article" date="2021" name="Genome Biol.">
        <title>AFLAP: assembly-free linkage analysis pipeline using k-mers from genome sequencing data.</title>
        <authorList>
            <person name="Fletcher K."/>
            <person name="Zhang L."/>
            <person name="Gil J."/>
            <person name="Han R."/>
            <person name="Cavanaugh K."/>
            <person name="Michelmore R."/>
        </authorList>
    </citation>
    <scope>NUCLEOTIDE SEQUENCE [LARGE SCALE GENOMIC DNA]</scope>
    <source>
        <strain evidence="3 4">SF5</strain>
    </source>
</reference>
<evidence type="ECO:0000259" key="1">
    <source>
        <dbReference type="Pfam" id="PF13086"/>
    </source>
</evidence>
<dbReference type="InterPro" id="IPR041677">
    <property type="entry name" value="DNA2/NAM7_AAA_11"/>
</dbReference>
<dbReference type="Proteomes" id="UP000294530">
    <property type="component" value="Unassembled WGS sequence"/>
</dbReference>
<dbReference type="EMBL" id="SHOA02000004">
    <property type="protein sequence ID" value="TDH71443.1"/>
    <property type="molecule type" value="Genomic_DNA"/>
</dbReference>
<dbReference type="InterPro" id="IPR045055">
    <property type="entry name" value="DNA2/NAM7-like"/>
</dbReference>